<dbReference type="AlphaFoldDB" id="A0A8J3SK46"/>
<comment type="caution">
    <text evidence="1">The sequence shown here is derived from an EMBL/GenBank/DDBJ whole genome shotgun (WGS) entry which is preliminary data.</text>
</comment>
<organism evidence="1 2">
    <name type="scientific">Planobispora siamensis</name>
    <dbReference type="NCBI Taxonomy" id="936338"/>
    <lineage>
        <taxon>Bacteria</taxon>
        <taxon>Bacillati</taxon>
        <taxon>Actinomycetota</taxon>
        <taxon>Actinomycetes</taxon>
        <taxon>Streptosporangiales</taxon>
        <taxon>Streptosporangiaceae</taxon>
        <taxon>Planobispora</taxon>
    </lineage>
</organism>
<accession>A0A8J3SK46</accession>
<dbReference type="Proteomes" id="UP000619788">
    <property type="component" value="Unassembled WGS sequence"/>
</dbReference>
<name>A0A8J3SK46_9ACTN</name>
<reference evidence="1 2" key="1">
    <citation type="submission" date="2021-01" db="EMBL/GenBank/DDBJ databases">
        <title>Whole genome shotgun sequence of Planobispora siamensis NBRC 107568.</title>
        <authorList>
            <person name="Komaki H."/>
            <person name="Tamura T."/>
        </authorList>
    </citation>
    <scope>NUCLEOTIDE SEQUENCE [LARGE SCALE GENOMIC DNA]</scope>
    <source>
        <strain evidence="1 2">NBRC 107568</strain>
    </source>
</reference>
<gene>
    <name evidence="1" type="ORF">Psi01_63820</name>
</gene>
<dbReference type="EMBL" id="BOOJ01000055">
    <property type="protein sequence ID" value="GIH95752.1"/>
    <property type="molecule type" value="Genomic_DNA"/>
</dbReference>
<sequence>MRAFRELWRRPVTEPAAGRECNARRSSRLLLSLGAVTAITATATAATVGTASADDFGPDTCRQGYVWREATPTDRVCVTPAVRSQTRADNRAAVSRRAPGGDPFDPDTCMVPYVWREAVRGDHVCVTTATRARAARDNALAADRKVAARLWKTNYTIPPRDNGDGTGTGVSTDDIPRIKLNGDHYNFGEVRLYIRYNFGRLAWSGTVTARPQPGHAGGAWGVRTGLFDCSRADRPNNAYARARDVVSGRWSPRLPLSIGCPVF</sequence>
<dbReference type="RefSeq" id="WP_204067833.1">
    <property type="nucleotide sequence ID" value="NZ_BOOJ01000055.1"/>
</dbReference>
<proteinExistence type="predicted"/>
<evidence type="ECO:0000313" key="1">
    <source>
        <dbReference type="EMBL" id="GIH95752.1"/>
    </source>
</evidence>
<protein>
    <submittedName>
        <fullName evidence="1">Uncharacterized protein</fullName>
    </submittedName>
</protein>
<keyword evidence="2" id="KW-1185">Reference proteome</keyword>
<evidence type="ECO:0000313" key="2">
    <source>
        <dbReference type="Proteomes" id="UP000619788"/>
    </source>
</evidence>